<keyword evidence="4" id="KW-1185">Reference proteome</keyword>
<organism evidence="3 4">
    <name type="scientific">Novosphingobium anseongense</name>
    <dbReference type="NCBI Taxonomy" id="3133436"/>
    <lineage>
        <taxon>Bacteria</taxon>
        <taxon>Pseudomonadati</taxon>
        <taxon>Pseudomonadota</taxon>
        <taxon>Alphaproteobacteria</taxon>
        <taxon>Sphingomonadales</taxon>
        <taxon>Sphingomonadaceae</taxon>
        <taxon>Novosphingobium</taxon>
    </lineage>
</organism>
<evidence type="ECO:0000256" key="1">
    <source>
        <dbReference type="ARBA" id="ARBA00008710"/>
    </source>
</evidence>
<protein>
    <submittedName>
        <fullName evidence="3">Nitroreductase family deazaflavin-dependent oxidoreductase</fullName>
    </submittedName>
</protein>
<name>A0ABU8RXW2_9SPHN</name>
<dbReference type="InterPro" id="IPR012349">
    <property type="entry name" value="Split_barrel_FMN-bd"/>
</dbReference>
<accession>A0ABU8RXW2</accession>
<dbReference type="PANTHER" id="PTHR39428">
    <property type="entry name" value="F420H(2)-DEPENDENT QUINONE REDUCTASE RV1261C"/>
    <property type="match status" value="1"/>
</dbReference>
<dbReference type="RefSeq" id="WP_339587486.1">
    <property type="nucleotide sequence ID" value="NZ_JBBHJZ010000002.1"/>
</dbReference>
<reference evidence="3 4" key="1">
    <citation type="submission" date="2024-03" db="EMBL/GenBank/DDBJ databases">
        <authorList>
            <person name="Jo J.-H."/>
        </authorList>
    </citation>
    <scope>NUCLEOTIDE SEQUENCE [LARGE SCALE GENOMIC DNA]</scope>
    <source>
        <strain evidence="3 4">PS1R-30</strain>
    </source>
</reference>
<dbReference type="PANTHER" id="PTHR39428:SF1">
    <property type="entry name" value="F420H(2)-DEPENDENT QUINONE REDUCTASE RV1261C"/>
    <property type="match status" value="1"/>
</dbReference>
<evidence type="ECO:0000256" key="2">
    <source>
        <dbReference type="ARBA" id="ARBA00049106"/>
    </source>
</evidence>
<comment type="caution">
    <text evidence="3">The sequence shown here is derived from an EMBL/GenBank/DDBJ whole genome shotgun (WGS) entry which is preliminary data.</text>
</comment>
<evidence type="ECO:0000313" key="3">
    <source>
        <dbReference type="EMBL" id="MEJ5977554.1"/>
    </source>
</evidence>
<evidence type="ECO:0000313" key="4">
    <source>
        <dbReference type="Proteomes" id="UP001361239"/>
    </source>
</evidence>
<dbReference type="Proteomes" id="UP001361239">
    <property type="component" value="Unassembled WGS sequence"/>
</dbReference>
<dbReference type="NCBIfam" id="TIGR00026">
    <property type="entry name" value="hi_GC_TIGR00026"/>
    <property type="match status" value="1"/>
</dbReference>
<comment type="catalytic activity">
    <reaction evidence="2">
        <text>oxidized coenzyme F420-(gamma-L-Glu)(n) + a quinol + H(+) = reduced coenzyme F420-(gamma-L-Glu)(n) + a quinone</text>
        <dbReference type="Rhea" id="RHEA:39663"/>
        <dbReference type="Rhea" id="RHEA-COMP:12939"/>
        <dbReference type="Rhea" id="RHEA-COMP:14378"/>
        <dbReference type="ChEBI" id="CHEBI:15378"/>
        <dbReference type="ChEBI" id="CHEBI:24646"/>
        <dbReference type="ChEBI" id="CHEBI:132124"/>
        <dbReference type="ChEBI" id="CHEBI:133980"/>
        <dbReference type="ChEBI" id="CHEBI:139511"/>
    </reaction>
</comment>
<dbReference type="Pfam" id="PF04075">
    <property type="entry name" value="F420H2_quin_red"/>
    <property type="match status" value="1"/>
</dbReference>
<sequence length="150" mass="16488">MTLGSPPRSPAEMDFTIAGPSHVEAYRATGGETGYIWNNATTLLLTTKGRKSGEDKTVPLIFVSDGPNYVIIASLGGAPKHPVWYLNLEAEPVVTLQVKDKVFQARAHTAPSPERERLWAKAVEAWPQYDDYQAKTEREIPVVVLEPITG</sequence>
<gene>
    <name evidence="3" type="ORF">WG901_12965</name>
</gene>
<dbReference type="Gene3D" id="2.30.110.10">
    <property type="entry name" value="Electron Transport, Fmn-binding Protein, Chain A"/>
    <property type="match status" value="1"/>
</dbReference>
<dbReference type="InterPro" id="IPR004378">
    <property type="entry name" value="F420H2_quin_Rdtase"/>
</dbReference>
<dbReference type="EMBL" id="JBBHJZ010000002">
    <property type="protein sequence ID" value="MEJ5977554.1"/>
    <property type="molecule type" value="Genomic_DNA"/>
</dbReference>
<comment type="similarity">
    <text evidence="1">Belongs to the F420H(2)-dependent quinone reductase family.</text>
</comment>
<proteinExistence type="inferred from homology"/>